<dbReference type="Proteomes" id="UP000028875">
    <property type="component" value="Unassembled WGS sequence"/>
</dbReference>
<dbReference type="InterPro" id="IPR050768">
    <property type="entry name" value="UPF0353/GerABKA_families"/>
</dbReference>
<evidence type="ECO:0000256" key="3">
    <source>
        <dbReference type="ARBA" id="ARBA00023136"/>
    </source>
</evidence>
<feature type="region of interest" description="Disordered" evidence="5">
    <location>
        <begin position="1"/>
        <end position="21"/>
    </location>
</feature>
<keyword evidence="3 4" id="KW-0472">Membrane</keyword>
<protein>
    <submittedName>
        <fullName evidence="7">Spore germination protein B1</fullName>
    </submittedName>
</protein>
<evidence type="ECO:0000313" key="8">
    <source>
        <dbReference type="Proteomes" id="UP000028875"/>
    </source>
</evidence>
<accession>A0A024QHJ2</accession>
<dbReference type="PANTHER" id="PTHR22550:SF5">
    <property type="entry name" value="LEUCINE ZIPPER PROTEIN 4"/>
    <property type="match status" value="1"/>
</dbReference>
<dbReference type="RefSeq" id="WP_038246402.1">
    <property type="nucleotide sequence ID" value="NZ_BNER01000005.1"/>
</dbReference>
<evidence type="ECO:0000256" key="2">
    <source>
        <dbReference type="ARBA" id="ARBA00005278"/>
    </source>
</evidence>
<dbReference type="EMBL" id="CCDP010000003">
    <property type="protein sequence ID" value="CDQ41680.1"/>
    <property type="molecule type" value="Genomic_DNA"/>
</dbReference>
<dbReference type="Pfam" id="PF03323">
    <property type="entry name" value="GerA"/>
    <property type="match status" value="1"/>
</dbReference>
<proteinExistence type="inferred from homology"/>
<comment type="similarity">
    <text evidence="2 4">Belongs to the GerABKA family.</text>
</comment>
<keyword evidence="6" id="KW-0812">Transmembrane</keyword>
<dbReference type="PIRSF" id="PIRSF005690">
    <property type="entry name" value="GerBA"/>
    <property type="match status" value="1"/>
</dbReference>
<feature type="transmembrane region" description="Helical" evidence="6">
    <location>
        <begin position="395"/>
        <end position="425"/>
    </location>
</feature>
<dbReference type="STRING" id="1462526.BN990_04054"/>
<dbReference type="GO" id="GO:0009847">
    <property type="term" value="P:spore germination"/>
    <property type="evidence" value="ECO:0007669"/>
    <property type="project" value="UniProtKB-UniRule"/>
</dbReference>
<keyword evidence="6" id="KW-1133">Transmembrane helix</keyword>
<reference evidence="8" key="2">
    <citation type="submission" date="2014-05" db="EMBL/GenBank/DDBJ databases">
        <title>Draft genome sequence of Virgibacillus massiliensis Vm-5.</title>
        <authorList>
            <person name="Khelaifia S."/>
            <person name="Croce O."/>
            <person name="Lagier J.C."/>
            <person name="Raoult D."/>
        </authorList>
    </citation>
    <scope>NUCLEOTIDE SEQUENCE [LARGE SCALE GENOMIC DNA]</scope>
    <source>
        <strain evidence="8">Vm-5</strain>
    </source>
</reference>
<dbReference type="AlphaFoldDB" id="A0A024QHJ2"/>
<name>A0A024QHJ2_9BACI</name>
<comment type="subcellular location">
    <subcellularLocation>
        <location evidence="4">Cell membrane</location>
    </subcellularLocation>
    <subcellularLocation>
        <location evidence="1">Membrane</location>
        <topology evidence="1">Multi-pass membrane protein</topology>
    </subcellularLocation>
</comment>
<evidence type="ECO:0000256" key="4">
    <source>
        <dbReference type="PIRNR" id="PIRNR005690"/>
    </source>
</evidence>
<evidence type="ECO:0000256" key="6">
    <source>
        <dbReference type="SAM" id="Phobius"/>
    </source>
</evidence>
<feature type="compositionally biased region" description="Basic residues" evidence="5">
    <location>
        <begin position="1"/>
        <end position="12"/>
    </location>
</feature>
<keyword evidence="8" id="KW-1185">Reference proteome</keyword>
<comment type="caution">
    <text evidence="7">The sequence shown here is derived from an EMBL/GenBank/DDBJ whole genome shotgun (WGS) entry which is preliminary data.</text>
</comment>
<feature type="transmembrane region" description="Helical" evidence="6">
    <location>
        <begin position="315"/>
        <end position="336"/>
    </location>
</feature>
<evidence type="ECO:0000256" key="5">
    <source>
        <dbReference type="SAM" id="MobiDB-lite"/>
    </source>
</evidence>
<sequence>MARRLFKNKKKNQKEQAIHKNNENFSRNLKKDLSENLNDIRTMLDSPNDLVIREFHINEHTCAIVYIDGLSDTTTIEENVLKNLEVIERKDQLAEEENSNLLALIHEELISITGIQNVDTMDELSLSLLSGGSVFLLDGVDRVLLLDTKKWESRSIEEPVSESLIRGPREGFVENLRTNMVMIRRQLRDPNLHFKTHEIGRRSKKKLVVAYISGIIHPDILKEVNRRLEAIDTDDAPESGFIEQWIEDSFLSPFPQIENSERPDKAASALTQGKFAIILDGTPFVLIAPATIGGTFQSPEDYYERWLIGTLLRGLRYLAAFLTMFLPALYIALVSYHQGMIPSQLAFSIAATRQGVPFPAFIEALLMATTMELLREAGARLPKTIGQTIGIVGGLVIGEAAVSAGIVSPVMVIVVALTAVASFTIPQYSVAISFRLIRFGFMLAAAFLGLYGIILAYIMVNIHIVNLKSFGVPYSAPFAPTFFKDWNDLLLRVPVPMLNRRPKYLQPEDNKAGDREGKQV</sequence>
<evidence type="ECO:0000313" key="7">
    <source>
        <dbReference type="EMBL" id="CDQ41680.1"/>
    </source>
</evidence>
<organism evidence="7 8">
    <name type="scientific">Virgibacillus massiliensis</name>
    <dbReference type="NCBI Taxonomy" id="1462526"/>
    <lineage>
        <taxon>Bacteria</taxon>
        <taxon>Bacillati</taxon>
        <taxon>Bacillota</taxon>
        <taxon>Bacilli</taxon>
        <taxon>Bacillales</taxon>
        <taxon>Bacillaceae</taxon>
        <taxon>Virgibacillus</taxon>
    </lineage>
</organism>
<evidence type="ECO:0000256" key="1">
    <source>
        <dbReference type="ARBA" id="ARBA00004141"/>
    </source>
</evidence>
<gene>
    <name evidence="7" type="primary">gerBA_2</name>
    <name evidence="7" type="ORF">BN990_04054</name>
</gene>
<dbReference type="PANTHER" id="PTHR22550">
    <property type="entry name" value="SPORE GERMINATION PROTEIN"/>
    <property type="match status" value="1"/>
</dbReference>
<dbReference type="eggNOG" id="COG0697">
    <property type="taxonomic scope" value="Bacteria"/>
</dbReference>
<feature type="transmembrane region" description="Helical" evidence="6">
    <location>
        <begin position="437"/>
        <end position="460"/>
    </location>
</feature>
<reference evidence="7 8" key="1">
    <citation type="submission" date="2014-03" db="EMBL/GenBank/DDBJ databases">
        <authorList>
            <person name="Urmite Genomes U."/>
        </authorList>
    </citation>
    <scope>NUCLEOTIDE SEQUENCE [LARGE SCALE GENOMIC DNA]</scope>
    <source>
        <strain evidence="7 8">Vm-5</strain>
    </source>
</reference>
<dbReference type="InterPro" id="IPR004995">
    <property type="entry name" value="Spore_Ger"/>
</dbReference>
<dbReference type="GO" id="GO:0005886">
    <property type="term" value="C:plasma membrane"/>
    <property type="evidence" value="ECO:0007669"/>
    <property type="project" value="UniProtKB-SubCell"/>
</dbReference>